<proteinExistence type="predicted"/>
<sequence length="416" mass="48125">MNKIKIFLASSNELLEDRKEFEIRINRKNKIISDSGYFIHLENWEDLSTKMSKTRSQDEYNEKIRSCNIFVLLGYSKIGMYTEEEFDVALESFKNISSPQIHTYFKEIKTKVDPTINKFKNKLNDLKHFYAPYTNIESLWNQLNFEIDLYISNIGSAETSITEVDYNKVLFNNYSKDVEPYYFERSIDLTFNDSLNIENVWVFGKSGSGKTTLVNRNLRINEVEYCYCDLSPTKINSPEDVLNDILCTIEDKFNIDRQANENNIIKNIANILCKVPSKSIVIVIDELAIEENKLLQDISESLINLVVFYSNKNNNELKFVVSTISNPKTIIKNISKAGNYFQFICCDEWKEDNVLLLEIISNALKINLDSSKDYIISKSKNSPRLLKAIIKKIIIGKKLDSSSIKKVVEKVISEIV</sequence>
<organism evidence="1 2">
    <name type="scientific">Flaviramulus aquimarinus</name>
    <dbReference type="NCBI Taxonomy" id="1170456"/>
    <lineage>
        <taxon>Bacteria</taxon>
        <taxon>Pseudomonadati</taxon>
        <taxon>Bacteroidota</taxon>
        <taxon>Flavobacteriia</taxon>
        <taxon>Flavobacteriales</taxon>
        <taxon>Flavobacteriaceae</taxon>
        <taxon>Flaviramulus</taxon>
    </lineage>
</organism>
<protein>
    <recommendedName>
        <fullName evidence="3">DUF4062 domain-containing protein</fullName>
    </recommendedName>
</protein>
<dbReference type="InterPro" id="IPR027417">
    <property type="entry name" value="P-loop_NTPase"/>
</dbReference>
<evidence type="ECO:0000313" key="2">
    <source>
        <dbReference type="Proteomes" id="UP001500433"/>
    </source>
</evidence>
<keyword evidence="2" id="KW-1185">Reference proteome</keyword>
<dbReference type="Gene3D" id="3.40.50.300">
    <property type="entry name" value="P-loop containing nucleotide triphosphate hydrolases"/>
    <property type="match status" value="1"/>
</dbReference>
<dbReference type="EMBL" id="BAABJH010000006">
    <property type="protein sequence ID" value="GAA4898121.1"/>
    <property type="molecule type" value="Genomic_DNA"/>
</dbReference>
<dbReference type="RefSeq" id="WP_345274364.1">
    <property type="nucleotide sequence ID" value="NZ_BAABJH010000006.1"/>
</dbReference>
<dbReference type="Proteomes" id="UP001500433">
    <property type="component" value="Unassembled WGS sequence"/>
</dbReference>
<evidence type="ECO:0000313" key="1">
    <source>
        <dbReference type="EMBL" id="GAA4898121.1"/>
    </source>
</evidence>
<gene>
    <name evidence="1" type="ORF">GCM10023311_23670</name>
</gene>
<accession>A0ABP9FKF4</accession>
<dbReference type="SUPFAM" id="SSF52540">
    <property type="entry name" value="P-loop containing nucleoside triphosphate hydrolases"/>
    <property type="match status" value="1"/>
</dbReference>
<name>A0ABP9FKF4_9FLAO</name>
<comment type="caution">
    <text evidence="1">The sequence shown here is derived from an EMBL/GenBank/DDBJ whole genome shotgun (WGS) entry which is preliminary data.</text>
</comment>
<evidence type="ECO:0008006" key="3">
    <source>
        <dbReference type="Google" id="ProtNLM"/>
    </source>
</evidence>
<reference evidence="2" key="1">
    <citation type="journal article" date="2019" name="Int. J. Syst. Evol. Microbiol.">
        <title>The Global Catalogue of Microorganisms (GCM) 10K type strain sequencing project: providing services to taxonomists for standard genome sequencing and annotation.</title>
        <authorList>
            <consortium name="The Broad Institute Genomics Platform"/>
            <consortium name="The Broad Institute Genome Sequencing Center for Infectious Disease"/>
            <person name="Wu L."/>
            <person name="Ma J."/>
        </authorList>
    </citation>
    <scope>NUCLEOTIDE SEQUENCE [LARGE SCALE GENOMIC DNA]</scope>
    <source>
        <strain evidence="2">JCM 18274</strain>
    </source>
</reference>